<comment type="caution">
    <text evidence="2">The sequence shown here is derived from an EMBL/GenBank/DDBJ whole genome shotgun (WGS) entry which is preliminary data.</text>
</comment>
<name>A0ABD2LQJ8_9BILA</name>
<accession>A0ABD2LQJ8</accession>
<dbReference type="EMBL" id="JBICBT010000334">
    <property type="protein sequence ID" value="KAL3117177.1"/>
    <property type="molecule type" value="Genomic_DNA"/>
</dbReference>
<sequence length="165" mass="18927">MLYPSVLSPSFFAMFVYLFLFFSCSCSISLSAISPPQNGIAEEKRGFSLVRNPYSWMARLQQKRSVPVGLDDVSSTNDEQMPTNLLLDESLSKRSFPAASRRPQNPYSWMSFADADQSNMDWLITRLRPFSDLVSKRLNALGMGMGFRRPKNPYLWVMNRQMTDE</sequence>
<organism evidence="2 3">
    <name type="scientific">Heterodera trifolii</name>
    <dbReference type="NCBI Taxonomy" id="157864"/>
    <lineage>
        <taxon>Eukaryota</taxon>
        <taxon>Metazoa</taxon>
        <taxon>Ecdysozoa</taxon>
        <taxon>Nematoda</taxon>
        <taxon>Chromadorea</taxon>
        <taxon>Rhabditida</taxon>
        <taxon>Tylenchina</taxon>
        <taxon>Tylenchomorpha</taxon>
        <taxon>Tylenchoidea</taxon>
        <taxon>Heteroderidae</taxon>
        <taxon>Heteroderinae</taxon>
        <taxon>Heterodera</taxon>
    </lineage>
</organism>
<evidence type="ECO:0000256" key="1">
    <source>
        <dbReference type="SAM" id="SignalP"/>
    </source>
</evidence>
<dbReference type="AlphaFoldDB" id="A0ABD2LQJ8"/>
<evidence type="ECO:0000313" key="2">
    <source>
        <dbReference type="EMBL" id="KAL3117177.1"/>
    </source>
</evidence>
<protein>
    <submittedName>
        <fullName evidence="2">Uncharacterized protein</fullName>
    </submittedName>
</protein>
<dbReference type="Proteomes" id="UP001620626">
    <property type="component" value="Unassembled WGS sequence"/>
</dbReference>
<gene>
    <name evidence="2" type="ORF">niasHT_007580</name>
</gene>
<feature type="chain" id="PRO_5044744853" evidence="1">
    <location>
        <begin position="28"/>
        <end position="165"/>
    </location>
</feature>
<proteinExistence type="predicted"/>
<keyword evidence="3" id="KW-1185">Reference proteome</keyword>
<feature type="signal peptide" evidence="1">
    <location>
        <begin position="1"/>
        <end position="27"/>
    </location>
</feature>
<keyword evidence="1" id="KW-0732">Signal</keyword>
<evidence type="ECO:0000313" key="3">
    <source>
        <dbReference type="Proteomes" id="UP001620626"/>
    </source>
</evidence>
<reference evidence="2 3" key="1">
    <citation type="submission" date="2024-10" db="EMBL/GenBank/DDBJ databases">
        <authorList>
            <person name="Kim D."/>
        </authorList>
    </citation>
    <scope>NUCLEOTIDE SEQUENCE [LARGE SCALE GENOMIC DNA]</scope>
    <source>
        <strain evidence="2">BH-2024</strain>
    </source>
</reference>